<dbReference type="CDD" id="cd00769">
    <property type="entry name" value="PheRS_beta_core"/>
    <property type="match status" value="1"/>
</dbReference>
<dbReference type="InterPro" id="IPR045060">
    <property type="entry name" value="Phe-tRNA-ligase_IIc_bsu"/>
</dbReference>
<evidence type="ECO:0000256" key="14">
    <source>
        <dbReference type="ARBA" id="ARBA00049255"/>
    </source>
</evidence>
<dbReference type="GO" id="GO:0000287">
    <property type="term" value="F:magnesium ion binding"/>
    <property type="evidence" value="ECO:0007669"/>
    <property type="project" value="UniProtKB-UniRule"/>
</dbReference>
<dbReference type="FunFam" id="3.30.70.380:FF:000001">
    <property type="entry name" value="Phenylalanine--tRNA ligase beta subunit"/>
    <property type="match status" value="1"/>
</dbReference>
<dbReference type="GO" id="GO:0009328">
    <property type="term" value="C:phenylalanine-tRNA ligase complex"/>
    <property type="evidence" value="ECO:0007669"/>
    <property type="project" value="TreeGrafter"/>
</dbReference>
<dbReference type="PANTHER" id="PTHR10947">
    <property type="entry name" value="PHENYLALANYL-TRNA SYNTHETASE BETA CHAIN AND LEUCINE-RICH REPEAT-CONTAINING PROTEIN 47"/>
    <property type="match status" value="1"/>
</dbReference>
<dbReference type="FunFam" id="3.50.40.10:FF:000001">
    <property type="entry name" value="Phenylalanine--tRNA ligase beta subunit"/>
    <property type="match status" value="1"/>
</dbReference>
<dbReference type="FunFam" id="3.30.56.10:FF:000002">
    <property type="entry name" value="Phenylalanine--tRNA ligase beta subunit"/>
    <property type="match status" value="1"/>
</dbReference>
<evidence type="ECO:0000256" key="4">
    <source>
        <dbReference type="ARBA" id="ARBA00022490"/>
    </source>
</evidence>
<keyword evidence="12 15" id="KW-0648">Protein biosynthesis</keyword>
<protein>
    <recommendedName>
        <fullName evidence="15">Phenylalanine--tRNA ligase beta subunit</fullName>
        <ecNumber evidence="15">6.1.1.20</ecNumber>
    </recommendedName>
    <alternativeName>
        <fullName evidence="15">Phenylalanyl-tRNA synthetase beta subunit</fullName>
        <shortName evidence="15">PheRS</shortName>
    </alternativeName>
</protein>
<dbReference type="HAMAP" id="MF_00283">
    <property type="entry name" value="Phe_tRNA_synth_beta1"/>
    <property type="match status" value="1"/>
</dbReference>
<evidence type="ECO:0000256" key="13">
    <source>
        <dbReference type="ARBA" id="ARBA00023146"/>
    </source>
</evidence>
<dbReference type="Pfam" id="PF03483">
    <property type="entry name" value="B3_4"/>
    <property type="match status" value="1"/>
</dbReference>
<keyword evidence="11" id="KW-0694">RNA-binding</keyword>
<evidence type="ECO:0000256" key="11">
    <source>
        <dbReference type="ARBA" id="ARBA00022884"/>
    </source>
</evidence>
<keyword evidence="10 15" id="KW-0460">Magnesium</keyword>
<dbReference type="EC" id="6.1.1.20" evidence="15"/>
<evidence type="ECO:0000256" key="15">
    <source>
        <dbReference type="HAMAP-Rule" id="MF_00283"/>
    </source>
</evidence>
<dbReference type="EMBL" id="MHLX01000006">
    <property type="protein sequence ID" value="OGZ19305.1"/>
    <property type="molecule type" value="Genomic_DNA"/>
</dbReference>
<sequence>MLFSYNWLQSFFDKKLPQAKHLSELLTKHFAEVEEIKKNGNDYIFDIDIRPNRASDCFSHMGIAREISAILNYQIKRFPSVKNTAGKQASVKVEVLAKSACPRYTARLVKDIKVGPSPKWLSDELKICGLRPINNIVDIANYVMLETGQPLHAFDAEKLAEGKIVVRFAKDKEKIVTLEDQKFNLSPDVLVIADSNHPIAIAGIKGGKSPEIGKSTKTIILESANFNPQVIRKSSKKLNLRTDASLRFEHGIDPNLTESAINRAAFLIGEIAGGKTAGSVIDVYPKKVLAKMIKLDLAYVERLLGIKISSIEIKKILERLGFEIKNSQSKIFYVKVPTFRLDVSLPEDLIEEIGRIYGYDRIPLVSPISYLIPAKRNLNVFWEDFVKNVLKEAGFIEAYNYSFFGEKEAKLFGYKEKELVQVENPLNQEYEYLRASLIPGLLKNVEKNISNFNNFKIFELGKVFKYPLIEKRQLSGLILDEEFYYLKGVVDLIFEKLGIGDVWYDEHQPTPEQSSQSIWHDRKCAEIKVNGKEIGFLGEISLKILSVLGIKNKVILFDIDFEKLSQLSSEEQEYRPISRFPSAIRDIAVLVPKDVKVAEILNKIYEAGGKAVRNVELFDLYEGREMPEGKKNLAFHIIYQVGDRTLSSSEIDSLQRKVIKSLEKEQGWKVRK</sequence>
<dbReference type="AlphaFoldDB" id="A0A1G2E0Q2"/>
<keyword evidence="4 15" id="KW-0963">Cytoplasm</keyword>
<evidence type="ECO:0000256" key="6">
    <source>
        <dbReference type="ARBA" id="ARBA00022598"/>
    </source>
</evidence>
<evidence type="ECO:0000256" key="10">
    <source>
        <dbReference type="ARBA" id="ARBA00022842"/>
    </source>
</evidence>
<accession>A0A1G2E0Q2</accession>
<dbReference type="PANTHER" id="PTHR10947:SF0">
    <property type="entry name" value="PHENYLALANINE--TRNA LIGASE BETA SUBUNIT"/>
    <property type="match status" value="1"/>
</dbReference>
<dbReference type="SMART" id="SM00896">
    <property type="entry name" value="FDX-ACB"/>
    <property type="match status" value="1"/>
</dbReference>
<dbReference type="NCBIfam" id="TIGR00472">
    <property type="entry name" value="pheT_bact"/>
    <property type="match status" value="1"/>
</dbReference>
<evidence type="ECO:0000256" key="1">
    <source>
        <dbReference type="ARBA" id="ARBA00004496"/>
    </source>
</evidence>
<feature type="binding site" evidence="15">
    <location>
        <position position="342"/>
    </location>
    <ligand>
        <name>Mg(2+)</name>
        <dbReference type="ChEBI" id="CHEBI:18420"/>
        <note>shared with alpha subunit</note>
    </ligand>
</feature>
<dbReference type="PROSITE" id="PS51483">
    <property type="entry name" value="B5"/>
    <property type="match status" value="1"/>
</dbReference>
<proteinExistence type="inferred from homology"/>
<dbReference type="GO" id="GO:0000049">
    <property type="term" value="F:tRNA binding"/>
    <property type="evidence" value="ECO:0007669"/>
    <property type="project" value="UniProtKB-KW"/>
</dbReference>
<feature type="binding site" evidence="15">
    <location>
        <position position="348"/>
    </location>
    <ligand>
        <name>Mg(2+)</name>
        <dbReference type="ChEBI" id="CHEBI:18420"/>
        <note>shared with alpha subunit</note>
    </ligand>
</feature>
<gene>
    <name evidence="15" type="primary">pheT</name>
    <name evidence="18" type="ORF">A2Z68_01600</name>
</gene>
<keyword evidence="5" id="KW-0820">tRNA-binding</keyword>
<evidence type="ECO:0000256" key="7">
    <source>
        <dbReference type="ARBA" id="ARBA00022723"/>
    </source>
</evidence>
<feature type="binding site" evidence="15">
    <location>
        <position position="351"/>
    </location>
    <ligand>
        <name>Mg(2+)</name>
        <dbReference type="ChEBI" id="CHEBI:18420"/>
        <note>shared with alpha subunit</note>
    </ligand>
</feature>
<dbReference type="InterPro" id="IPR009061">
    <property type="entry name" value="DNA-bd_dom_put_sf"/>
</dbReference>
<comment type="catalytic activity">
    <reaction evidence="14 15">
        <text>tRNA(Phe) + L-phenylalanine + ATP = L-phenylalanyl-tRNA(Phe) + AMP + diphosphate + H(+)</text>
        <dbReference type="Rhea" id="RHEA:19413"/>
        <dbReference type="Rhea" id="RHEA-COMP:9668"/>
        <dbReference type="Rhea" id="RHEA-COMP:9699"/>
        <dbReference type="ChEBI" id="CHEBI:15378"/>
        <dbReference type="ChEBI" id="CHEBI:30616"/>
        <dbReference type="ChEBI" id="CHEBI:33019"/>
        <dbReference type="ChEBI" id="CHEBI:58095"/>
        <dbReference type="ChEBI" id="CHEBI:78442"/>
        <dbReference type="ChEBI" id="CHEBI:78531"/>
        <dbReference type="ChEBI" id="CHEBI:456215"/>
        <dbReference type="EC" id="6.1.1.20"/>
    </reaction>
</comment>
<dbReference type="Pfam" id="PF17759">
    <property type="entry name" value="tRNA_synthFbeta"/>
    <property type="match status" value="1"/>
</dbReference>
<evidence type="ECO:0000256" key="8">
    <source>
        <dbReference type="ARBA" id="ARBA00022741"/>
    </source>
</evidence>
<dbReference type="InterPro" id="IPR041616">
    <property type="entry name" value="PheRS_beta_core"/>
</dbReference>
<evidence type="ECO:0000256" key="5">
    <source>
        <dbReference type="ARBA" id="ARBA00022555"/>
    </source>
</evidence>
<dbReference type="InterPro" id="IPR004532">
    <property type="entry name" value="Phe-tRNA-ligase_IIc_bsu_bact"/>
</dbReference>
<dbReference type="Proteomes" id="UP000176662">
    <property type="component" value="Unassembled WGS sequence"/>
</dbReference>
<feature type="binding site" evidence="15">
    <location>
        <position position="352"/>
    </location>
    <ligand>
        <name>Mg(2+)</name>
        <dbReference type="ChEBI" id="CHEBI:18420"/>
        <note>shared with alpha subunit</note>
    </ligand>
</feature>
<organism evidence="18 19">
    <name type="scientific">Candidatus Nealsonbacteria bacterium RBG_13_38_11</name>
    <dbReference type="NCBI Taxonomy" id="1801662"/>
    <lineage>
        <taxon>Bacteria</taxon>
        <taxon>Candidatus Nealsoniibacteriota</taxon>
    </lineage>
</organism>
<evidence type="ECO:0000313" key="18">
    <source>
        <dbReference type="EMBL" id="OGZ19305.1"/>
    </source>
</evidence>
<evidence type="ECO:0000256" key="12">
    <source>
        <dbReference type="ARBA" id="ARBA00022917"/>
    </source>
</evidence>
<comment type="subcellular location">
    <subcellularLocation>
        <location evidence="1 15">Cytoplasm</location>
    </subcellularLocation>
</comment>
<dbReference type="SUPFAM" id="SSF56037">
    <property type="entry name" value="PheT/TilS domain"/>
    <property type="match status" value="1"/>
</dbReference>
<comment type="caution">
    <text evidence="18">The sequence shown here is derived from an EMBL/GenBank/DDBJ whole genome shotgun (WGS) entry which is preliminary data.</text>
</comment>
<keyword evidence="9 15" id="KW-0067">ATP-binding</keyword>
<evidence type="ECO:0000256" key="9">
    <source>
        <dbReference type="ARBA" id="ARBA00022840"/>
    </source>
</evidence>
<reference evidence="18 19" key="1">
    <citation type="journal article" date="2016" name="Nat. Commun.">
        <title>Thousands of microbial genomes shed light on interconnected biogeochemical processes in an aquifer system.</title>
        <authorList>
            <person name="Anantharaman K."/>
            <person name="Brown C.T."/>
            <person name="Hug L.A."/>
            <person name="Sharon I."/>
            <person name="Castelle C.J."/>
            <person name="Probst A.J."/>
            <person name="Thomas B.C."/>
            <person name="Singh A."/>
            <person name="Wilkins M.J."/>
            <person name="Karaoz U."/>
            <person name="Brodie E.L."/>
            <person name="Williams K.H."/>
            <person name="Hubbard S.S."/>
            <person name="Banfield J.F."/>
        </authorList>
    </citation>
    <scope>NUCLEOTIDE SEQUENCE [LARGE SCALE GENOMIC DNA]</scope>
</reference>
<dbReference type="SUPFAM" id="SSF55681">
    <property type="entry name" value="Class II aaRS and biotin synthetases"/>
    <property type="match status" value="1"/>
</dbReference>
<dbReference type="InterPro" id="IPR045864">
    <property type="entry name" value="aa-tRNA-synth_II/BPL/LPL"/>
</dbReference>
<dbReference type="InterPro" id="IPR005146">
    <property type="entry name" value="B3/B4_tRNA-bd"/>
</dbReference>
<dbReference type="Pfam" id="PF03147">
    <property type="entry name" value="FDX-ACB"/>
    <property type="match status" value="1"/>
</dbReference>
<dbReference type="GO" id="GO:0004826">
    <property type="term" value="F:phenylalanine-tRNA ligase activity"/>
    <property type="evidence" value="ECO:0007669"/>
    <property type="project" value="UniProtKB-UniRule"/>
</dbReference>
<dbReference type="Gene3D" id="3.30.930.10">
    <property type="entry name" value="Bira Bifunctional Protein, Domain 2"/>
    <property type="match status" value="1"/>
</dbReference>
<dbReference type="GO" id="GO:0006432">
    <property type="term" value="P:phenylalanyl-tRNA aminoacylation"/>
    <property type="evidence" value="ECO:0007669"/>
    <property type="project" value="UniProtKB-UniRule"/>
</dbReference>
<keyword evidence="13 15" id="KW-0030">Aminoacyl-tRNA synthetase</keyword>
<dbReference type="GO" id="GO:0005524">
    <property type="term" value="F:ATP binding"/>
    <property type="evidence" value="ECO:0007669"/>
    <property type="project" value="UniProtKB-UniRule"/>
</dbReference>
<keyword evidence="7 15" id="KW-0479">Metal-binding</keyword>
<evidence type="ECO:0000256" key="2">
    <source>
        <dbReference type="ARBA" id="ARBA00008653"/>
    </source>
</evidence>
<keyword evidence="8 15" id="KW-0547">Nucleotide-binding</keyword>
<dbReference type="InterPro" id="IPR036690">
    <property type="entry name" value="Fdx_antiC-bd_sf"/>
</dbReference>
<feature type="domain" description="FDX-ACB" evidence="16">
    <location>
        <begin position="578"/>
        <end position="671"/>
    </location>
</feature>
<comment type="similarity">
    <text evidence="2 15">Belongs to the phenylalanyl-tRNA synthetase beta subunit family. Type 1 subfamily.</text>
</comment>
<dbReference type="SMART" id="SM00874">
    <property type="entry name" value="B5"/>
    <property type="match status" value="1"/>
</dbReference>
<dbReference type="Gene3D" id="3.30.70.380">
    <property type="entry name" value="Ferrodoxin-fold anticodon-binding domain"/>
    <property type="match status" value="1"/>
</dbReference>
<keyword evidence="6 15" id="KW-0436">Ligase</keyword>
<evidence type="ECO:0000256" key="3">
    <source>
        <dbReference type="ARBA" id="ARBA00011209"/>
    </source>
</evidence>
<evidence type="ECO:0000259" key="16">
    <source>
        <dbReference type="PROSITE" id="PS51447"/>
    </source>
</evidence>
<dbReference type="Gene3D" id="3.30.56.10">
    <property type="match status" value="2"/>
</dbReference>
<comment type="cofactor">
    <cofactor evidence="15">
        <name>Mg(2+)</name>
        <dbReference type="ChEBI" id="CHEBI:18420"/>
    </cofactor>
    <text evidence="15">Binds 2 magnesium ions per tetramer.</text>
</comment>
<dbReference type="InterPro" id="IPR005121">
    <property type="entry name" value="Fdx_antiC-bd"/>
</dbReference>
<evidence type="ECO:0000259" key="17">
    <source>
        <dbReference type="PROSITE" id="PS51483"/>
    </source>
</evidence>
<dbReference type="SUPFAM" id="SSF46955">
    <property type="entry name" value="Putative DNA-binding domain"/>
    <property type="match status" value="2"/>
</dbReference>
<dbReference type="InterPro" id="IPR005147">
    <property type="entry name" value="tRNA_synthase_B5-dom"/>
</dbReference>
<dbReference type="SMART" id="SM00873">
    <property type="entry name" value="B3_4"/>
    <property type="match status" value="1"/>
</dbReference>
<dbReference type="PROSITE" id="PS51447">
    <property type="entry name" value="FDX_ACB"/>
    <property type="match status" value="1"/>
</dbReference>
<feature type="domain" description="B5" evidence="17">
    <location>
        <begin position="288"/>
        <end position="364"/>
    </location>
</feature>
<dbReference type="SUPFAM" id="SSF54991">
    <property type="entry name" value="Anticodon-binding domain of PheRS"/>
    <property type="match status" value="1"/>
</dbReference>
<name>A0A1G2E0Q2_9BACT</name>
<comment type="subunit">
    <text evidence="3 15">Tetramer of two alpha and two beta subunits.</text>
</comment>
<evidence type="ECO:0000313" key="19">
    <source>
        <dbReference type="Proteomes" id="UP000176662"/>
    </source>
</evidence>
<dbReference type="InterPro" id="IPR020825">
    <property type="entry name" value="Phe-tRNA_synthase-like_B3/B4"/>
</dbReference>
<dbReference type="Pfam" id="PF03484">
    <property type="entry name" value="B5"/>
    <property type="match status" value="1"/>
</dbReference>
<dbReference type="Gene3D" id="3.50.40.10">
    <property type="entry name" value="Phenylalanyl-trna Synthetase, Chain B, domain 3"/>
    <property type="match status" value="1"/>
</dbReference>